<dbReference type="EMBL" id="JBHSLF010000018">
    <property type="protein sequence ID" value="MFC5344187.1"/>
    <property type="molecule type" value="Genomic_DNA"/>
</dbReference>
<evidence type="ECO:0008006" key="4">
    <source>
        <dbReference type="Google" id="ProtNLM"/>
    </source>
</evidence>
<dbReference type="RefSeq" id="WP_374037271.1">
    <property type="nucleotide sequence ID" value="NZ_CP169082.1"/>
</dbReference>
<keyword evidence="1" id="KW-0732">Signal</keyword>
<feature type="chain" id="PRO_5045417486" description="Erythromycin esterase family protein" evidence="1">
    <location>
        <begin position="24"/>
        <end position="412"/>
    </location>
</feature>
<name>A0ABW0FR48_9CAUL</name>
<dbReference type="Gene3D" id="3.30.1870.10">
    <property type="entry name" value="EreA-like, domain 2"/>
    <property type="match status" value="1"/>
</dbReference>
<dbReference type="SUPFAM" id="SSF159501">
    <property type="entry name" value="EreA/ChaN-like"/>
    <property type="match status" value="1"/>
</dbReference>
<accession>A0ABW0FR48</accession>
<organism evidence="2 3">
    <name type="scientific">Brevundimonas staleyi</name>
    <dbReference type="NCBI Taxonomy" id="74326"/>
    <lineage>
        <taxon>Bacteria</taxon>
        <taxon>Pseudomonadati</taxon>
        <taxon>Pseudomonadota</taxon>
        <taxon>Alphaproteobacteria</taxon>
        <taxon>Caulobacterales</taxon>
        <taxon>Caulobacteraceae</taxon>
        <taxon>Brevundimonas</taxon>
    </lineage>
</organism>
<proteinExistence type="predicted"/>
<dbReference type="Proteomes" id="UP001596152">
    <property type="component" value="Unassembled WGS sequence"/>
</dbReference>
<evidence type="ECO:0000313" key="2">
    <source>
        <dbReference type="EMBL" id="MFC5344187.1"/>
    </source>
</evidence>
<reference evidence="3" key="1">
    <citation type="journal article" date="2019" name="Int. J. Syst. Evol. Microbiol.">
        <title>The Global Catalogue of Microorganisms (GCM) 10K type strain sequencing project: providing services to taxonomists for standard genome sequencing and annotation.</title>
        <authorList>
            <consortium name="The Broad Institute Genomics Platform"/>
            <consortium name="The Broad Institute Genome Sequencing Center for Infectious Disease"/>
            <person name="Wu L."/>
            <person name="Ma J."/>
        </authorList>
    </citation>
    <scope>NUCLEOTIDE SEQUENCE [LARGE SCALE GENOMIC DNA]</scope>
    <source>
        <strain evidence="3">JCM 12125</strain>
    </source>
</reference>
<gene>
    <name evidence="2" type="ORF">ACFPIE_09695</name>
</gene>
<keyword evidence="3" id="KW-1185">Reference proteome</keyword>
<evidence type="ECO:0000256" key="1">
    <source>
        <dbReference type="SAM" id="SignalP"/>
    </source>
</evidence>
<sequence>MIRFSVLAMAAAAVLGVASPALAQMPTPLPAEALVDEVDAAKVDWLKGHVVADGPVAGGLSFTFPSDFYGAKLILLGESHGVAAPQIVDLELLTHLNARIGLRDYLAEVDPVQGAMLNRYLETGDEAVLDRVFDFWTESGAQWGNTAFETKVRGIRALNESLPEAQRVRFLGVDAIQDWPLFGEWIAAEGGTIDAAALATAAGNRADRAALADLALAAVATLPEQTPETARLTKVLQDLKAGAGREATIFNAYSGAVTSGELGDRPAYGLWGFFHVLQSGANGATPFAAMVKASDLPAANRMVSIVLHSLDSAVQIPAPLPTGLQRLRLTQFNIDGPFVKVQGSATLRAATEPGRITIFDPRGEDSPVEGGDFVGLNTSVQRFTLDEPTAPVDAYVQYVGVFRDSDWAAPRE</sequence>
<comment type="caution">
    <text evidence="2">The sequence shown here is derived from an EMBL/GenBank/DDBJ whole genome shotgun (WGS) entry which is preliminary data.</text>
</comment>
<evidence type="ECO:0000313" key="3">
    <source>
        <dbReference type="Proteomes" id="UP001596152"/>
    </source>
</evidence>
<protein>
    <recommendedName>
        <fullName evidence="4">Erythromycin esterase family protein</fullName>
    </recommendedName>
</protein>
<feature type="signal peptide" evidence="1">
    <location>
        <begin position="1"/>
        <end position="23"/>
    </location>
</feature>